<gene>
    <name evidence="3" type="primary">20352819</name>
    <name evidence="2" type="ORF">GGTG_12361</name>
</gene>
<proteinExistence type="predicted"/>
<keyword evidence="4" id="KW-1185">Reference proteome</keyword>
<dbReference type="EMBL" id="GL385402">
    <property type="protein sequence ID" value="EJT70188.1"/>
    <property type="molecule type" value="Genomic_DNA"/>
</dbReference>
<dbReference type="RefSeq" id="XP_009228522.1">
    <property type="nucleotide sequence ID" value="XM_009230258.1"/>
</dbReference>
<reference evidence="3" key="5">
    <citation type="submission" date="2018-04" db="UniProtKB">
        <authorList>
            <consortium name="EnsemblFungi"/>
        </authorList>
    </citation>
    <scope>IDENTIFICATION</scope>
    <source>
        <strain evidence="3">R3-111a-1</strain>
    </source>
</reference>
<evidence type="ECO:0000313" key="3">
    <source>
        <dbReference type="EnsemblFungi" id="EJT70188"/>
    </source>
</evidence>
<dbReference type="Proteomes" id="UP000006039">
    <property type="component" value="Unassembled WGS sequence"/>
</dbReference>
<organism evidence="2">
    <name type="scientific">Gaeumannomyces tritici (strain R3-111a-1)</name>
    <name type="common">Wheat and barley take-all root rot fungus</name>
    <name type="synonym">Gaeumannomyces graminis var. tritici</name>
    <dbReference type="NCBI Taxonomy" id="644352"/>
    <lineage>
        <taxon>Eukaryota</taxon>
        <taxon>Fungi</taxon>
        <taxon>Dikarya</taxon>
        <taxon>Ascomycota</taxon>
        <taxon>Pezizomycotina</taxon>
        <taxon>Sordariomycetes</taxon>
        <taxon>Sordariomycetidae</taxon>
        <taxon>Magnaporthales</taxon>
        <taxon>Magnaporthaceae</taxon>
        <taxon>Gaeumannomyces</taxon>
    </lineage>
</organism>
<reference evidence="3" key="4">
    <citation type="journal article" date="2015" name="G3 (Bethesda)">
        <title>Genome sequences of three phytopathogenic species of the Magnaporthaceae family of fungi.</title>
        <authorList>
            <person name="Okagaki L.H."/>
            <person name="Nunes C.C."/>
            <person name="Sailsbery J."/>
            <person name="Clay B."/>
            <person name="Brown D."/>
            <person name="John T."/>
            <person name="Oh Y."/>
            <person name="Young N."/>
            <person name="Fitzgerald M."/>
            <person name="Haas B.J."/>
            <person name="Zeng Q."/>
            <person name="Young S."/>
            <person name="Adiconis X."/>
            <person name="Fan L."/>
            <person name="Levin J.Z."/>
            <person name="Mitchell T.K."/>
            <person name="Okubara P.A."/>
            <person name="Farman M.L."/>
            <person name="Kohn L.M."/>
            <person name="Birren B."/>
            <person name="Ma L.-J."/>
            <person name="Dean R.A."/>
        </authorList>
    </citation>
    <scope>NUCLEOTIDE SEQUENCE</scope>
    <source>
        <strain evidence="3">R3-111a-1</strain>
    </source>
</reference>
<evidence type="ECO:0000256" key="1">
    <source>
        <dbReference type="SAM" id="MobiDB-lite"/>
    </source>
</evidence>
<dbReference type="AlphaFoldDB" id="J3PFT6"/>
<sequence length="115" mass="11767">MQGSSVGQGQGPAAPAPWRRMNQELGLSFRRIRGVVHRIACGFHSGAGRATNCGQMQPSNPGPRRGSNSSKGGGEIAVLGKAPGGVLAGSWPAPSGPTCRRCHADNGERVASVSH</sequence>
<feature type="region of interest" description="Disordered" evidence="1">
    <location>
        <begin position="45"/>
        <end position="81"/>
    </location>
</feature>
<dbReference type="HOGENOM" id="CLU_2109210_0_0_1"/>
<dbReference type="GeneID" id="20352819"/>
<protein>
    <submittedName>
        <fullName evidence="2 3">Uncharacterized protein</fullName>
    </submittedName>
</protein>
<reference evidence="2" key="3">
    <citation type="submission" date="2010-09" db="EMBL/GenBank/DDBJ databases">
        <title>Annotation of Gaeumannomyces graminis var. tritici R3-111a-1.</title>
        <authorList>
            <consortium name="The Broad Institute Genome Sequencing Platform"/>
            <person name="Ma L.-J."/>
            <person name="Dead R."/>
            <person name="Young S.K."/>
            <person name="Zeng Q."/>
            <person name="Gargeya S."/>
            <person name="Fitzgerald M."/>
            <person name="Haas B."/>
            <person name="Abouelleil A."/>
            <person name="Alvarado L."/>
            <person name="Arachchi H.M."/>
            <person name="Berlin A."/>
            <person name="Brown A."/>
            <person name="Chapman S.B."/>
            <person name="Chen Z."/>
            <person name="Dunbar C."/>
            <person name="Freedman E."/>
            <person name="Gearin G."/>
            <person name="Gellesch M."/>
            <person name="Goldberg J."/>
            <person name="Griggs A."/>
            <person name="Gujja S."/>
            <person name="Heiman D."/>
            <person name="Howarth C."/>
            <person name="Larson L."/>
            <person name="Lui A."/>
            <person name="MacDonald P.J.P."/>
            <person name="Mehta T."/>
            <person name="Montmayeur A."/>
            <person name="Murphy C."/>
            <person name="Neiman D."/>
            <person name="Pearson M."/>
            <person name="Priest M."/>
            <person name="Roberts A."/>
            <person name="Saif S."/>
            <person name="Shea T."/>
            <person name="Shenoy N."/>
            <person name="Sisk P."/>
            <person name="Stolte C."/>
            <person name="Sykes S."/>
            <person name="Yandava C."/>
            <person name="Wortman J."/>
            <person name="Nusbaum C."/>
            <person name="Birren B."/>
        </authorList>
    </citation>
    <scope>NUCLEOTIDE SEQUENCE</scope>
    <source>
        <strain evidence="2">R3-111a-1</strain>
    </source>
</reference>
<dbReference type="VEuPathDB" id="FungiDB:GGTG_12361"/>
<reference evidence="4" key="1">
    <citation type="submission" date="2010-07" db="EMBL/GenBank/DDBJ databases">
        <title>The genome sequence of Gaeumannomyces graminis var. tritici strain R3-111a-1.</title>
        <authorList>
            <consortium name="The Broad Institute Genome Sequencing Platform"/>
            <person name="Ma L.-J."/>
            <person name="Dead R."/>
            <person name="Young S."/>
            <person name="Zeng Q."/>
            <person name="Koehrsen M."/>
            <person name="Alvarado L."/>
            <person name="Berlin A."/>
            <person name="Chapman S.B."/>
            <person name="Chen Z."/>
            <person name="Freedman E."/>
            <person name="Gellesch M."/>
            <person name="Goldberg J."/>
            <person name="Griggs A."/>
            <person name="Gujja S."/>
            <person name="Heilman E.R."/>
            <person name="Heiman D."/>
            <person name="Hepburn T."/>
            <person name="Howarth C."/>
            <person name="Jen D."/>
            <person name="Larson L."/>
            <person name="Mehta T."/>
            <person name="Neiman D."/>
            <person name="Pearson M."/>
            <person name="Roberts A."/>
            <person name="Saif S."/>
            <person name="Shea T."/>
            <person name="Shenoy N."/>
            <person name="Sisk P."/>
            <person name="Stolte C."/>
            <person name="Sykes S."/>
            <person name="Walk T."/>
            <person name="White J."/>
            <person name="Yandava C."/>
            <person name="Haas B."/>
            <person name="Nusbaum C."/>
            <person name="Birren B."/>
        </authorList>
    </citation>
    <scope>NUCLEOTIDE SEQUENCE [LARGE SCALE GENOMIC DNA]</scope>
    <source>
        <strain evidence="4">R3-111a-1</strain>
    </source>
</reference>
<evidence type="ECO:0000313" key="2">
    <source>
        <dbReference type="EMBL" id="EJT70188.1"/>
    </source>
</evidence>
<accession>J3PFT6</accession>
<name>J3PFT6_GAET3</name>
<evidence type="ECO:0000313" key="4">
    <source>
        <dbReference type="Proteomes" id="UP000006039"/>
    </source>
</evidence>
<dbReference type="EnsemblFungi" id="EJT70188">
    <property type="protein sequence ID" value="EJT70188"/>
    <property type="gene ID" value="GGTG_12361"/>
</dbReference>
<reference evidence="2" key="2">
    <citation type="submission" date="2010-07" db="EMBL/GenBank/DDBJ databases">
        <authorList>
            <consortium name="The Broad Institute Genome Sequencing Platform"/>
            <consortium name="Broad Institute Genome Sequencing Center for Infectious Disease"/>
            <person name="Ma L.-J."/>
            <person name="Dead R."/>
            <person name="Young S."/>
            <person name="Zeng Q."/>
            <person name="Koehrsen M."/>
            <person name="Alvarado L."/>
            <person name="Berlin A."/>
            <person name="Chapman S.B."/>
            <person name="Chen Z."/>
            <person name="Freedman E."/>
            <person name="Gellesch M."/>
            <person name="Goldberg J."/>
            <person name="Griggs A."/>
            <person name="Gujja S."/>
            <person name="Heilman E.R."/>
            <person name="Heiman D."/>
            <person name="Hepburn T."/>
            <person name="Howarth C."/>
            <person name="Jen D."/>
            <person name="Larson L."/>
            <person name="Mehta T."/>
            <person name="Neiman D."/>
            <person name="Pearson M."/>
            <person name="Roberts A."/>
            <person name="Saif S."/>
            <person name="Shea T."/>
            <person name="Shenoy N."/>
            <person name="Sisk P."/>
            <person name="Stolte C."/>
            <person name="Sykes S."/>
            <person name="Walk T."/>
            <person name="White J."/>
            <person name="Yandava C."/>
            <person name="Haas B."/>
            <person name="Nusbaum C."/>
            <person name="Birren B."/>
        </authorList>
    </citation>
    <scope>NUCLEOTIDE SEQUENCE</scope>
    <source>
        <strain evidence="2">R3-111a-1</strain>
    </source>
</reference>